<gene>
    <name evidence="3" type="ORF">JEQ47_17250</name>
</gene>
<dbReference type="SMART" id="SM00028">
    <property type="entry name" value="TPR"/>
    <property type="match status" value="3"/>
</dbReference>
<dbReference type="EMBL" id="JAEKMH010000004">
    <property type="protein sequence ID" value="MBJ3786475.1"/>
    <property type="molecule type" value="Genomic_DNA"/>
</dbReference>
<evidence type="ECO:0000256" key="1">
    <source>
        <dbReference type="PROSITE-ProRule" id="PRU00339"/>
    </source>
</evidence>
<keyword evidence="1" id="KW-0802">TPR repeat</keyword>
<protein>
    <submittedName>
        <fullName evidence="3">Tetratricopeptide repeat protein</fullName>
    </submittedName>
</protein>
<dbReference type="Proteomes" id="UP000602124">
    <property type="component" value="Unassembled WGS sequence"/>
</dbReference>
<evidence type="ECO:0000313" key="4">
    <source>
        <dbReference type="Proteomes" id="UP000602124"/>
    </source>
</evidence>
<dbReference type="SUPFAM" id="SSF48452">
    <property type="entry name" value="TPR-like"/>
    <property type="match status" value="2"/>
</dbReference>
<name>A0A934J0E1_9HYPH</name>
<dbReference type="Gene3D" id="1.25.40.10">
    <property type="entry name" value="Tetratricopeptide repeat domain"/>
    <property type="match status" value="2"/>
</dbReference>
<dbReference type="InterPro" id="IPR011990">
    <property type="entry name" value="TPR-like_helical_dom_sf"/>
</dbReference>
<proteinExistence type="predicted"/>
<reference evidence="3" key="1">
    <citation type="submission" date="2020-12" db="EMBL/GenBank/DDBJ databases">
        <title>Devosia sp. MSA67 isolated from Mo River.</title>
        <authorList>
            <person name="Ma F."/>
            <person name="Zi Z."/>
        </authorList>
    </citation>
    <scope>NUCLEOTIDE SEQUENCE</scope>
    <source>
        <strain evidence="3">MSA67</strain>
    </source>
</reference>
<dbReference type="InterPro" id="IPR019734">
    <property type="entry name" value="TPR_rpt"/>
</dbReference>
<keyword evidence="4" id="KW-1185">Reference proteome</keyword>
<dbReference type="RefSeq" id="WP_198877661.1">
    <property type="nucleotide sequence ID" value="NZ_JAEKMH010000004.1"/>
</dbReference>
<comment type="caution">
    <text evidence="3">The sequence shown here is derived from an EMBL/GenBank/DDBJ whole genome shotgun (WGS) entry which is preliminary data.</text>
</comment>
<feature type="repeat" description="TPR" evidence="1">
    <location>
        <begin position="312"/>
        <end position="345"/>
    </location>
</feature>
<sequence>MRVLLPLVLIALIGTVSYTVMAEQASHRQLWPEGPQAAPEAPAAVLVAQADPADMDVITEIAQAPVVTEAPAAPAPPVVDETALRYFAQQGDQVRLQREIERLQSLYPGWQPPADPLNQEYVPDQDIITIWELFNSGDLAGARAAIAAKEAADPSFVPSQDLLDSLAAGEATIGLRTASDAQEWDRVISIAANNPALLTCANVDTMWRLAEAFAQTDATERAVDAYSYVLVNCTDAGERLATVQKAAELLDREAIEPLFVLEQQTDGVGEFAAVRLDLARRDIAASLDEGGAPALAADVELLQAHAEAEDVAEDLRLLGYYQLDRGRANEARRLFEQAYEADPSAASAEGLGVALIELRDYGPAEDVLSEFNEDSETLSALYLDAAAALLSTEPRRDLDSDVLGRIVDATVAARDANVAQELGWYAYAFSQAKTAVEWFTTALRWQADLEPAAYGLLVAADSLGDTVTVTTIQTQWKARSQRIADFGKTSSVDIDTTAPPLPQPRPAHVAQEKAVRPAPSSQAAPLPQTSSGAVSCQQFVPPQALSPGAALSHGWCLMNLNRPGEAVGHFARALHSTSSSTRGDAAYGQSLAYLRMGLTDNAAVAAAAGPQSDSRAIELQVAILSQKATAAYAIGDYTRALDALDQRSQMAPERNDLLTLRAWSYYHLRRYAEAERIFAAVAATGYGDAVSGLAAARSRLMQ</sequence>
<evidence type="ECO:0000313" key="3">
    <source>
        <dbReference type="EMBL" id="MBJ3786475.1"/>
    </source>
</evidence>
<evidence type="ECO:0000256" key="2">
    <source>
        <dbReference type="SAM" id="MobiDB-lite"/>
    </source>
</evidence>
<accession>A0A934J0E1</accession>
<dbReference type="AlphaFoldDB" id="A0A934J0E1"/>
<feature type="region of interest" description="Disordered" evidence="2">
    <location>
        <begin position="491"/>
        <end position="528"/>
    </location>
</feature>
<dbReference type="PROSITE" id="PS50005">
    <property type="entry name" value="TPR"/>
    <property type="match status" value="1"/>
</dbReference>
<feature type="compositionally biased region" description="Low complexity" evidence="2">
    <location>
        <begin position="517"/>
        <end position="528"/>
    </location>
</feature>
<organism evidence="3 4">
    <name type="scientific">Devosia sediminis</name>
    <dbReference type="NCBI Taxonomy" id="2798801"/>
    <lineage>
        <taxon>Bacteria</taxon>
        <taxon>Pseudomonadati</taxon>
        <taxon>Pseudomonadota</taxon>
        <taxon>Alphaproteobacteria</taxon>
        <taxon>Hyphomicrobiales</taxon>
        <taxon>Devosiaceae</taxon>
        <taxon>Devosia</taxon>
    </lineage>
</organism>